<dbReference type="Proteomes" id="UP000753724">
    <property type="component" value="Unassembled WGS sequence"/>
</dbReference>
<feature type="transmembrane region" description="Helical" evidence="1">
    <location>
        <begin position="12"/>
        <end position="33"/>
    </location>
</feature>
<dbReference type="EMBL" id="JAAAPO010000003">
    <property type="protein sequence ID" value="NBC36777.1"/>
    <property type="molecule type" value="Genomic_DNA"/>
</dbReference>
<accession>A0ABW9XE11</accession>
<evidence type="ECO:0000313" key="2">
    <source>
        <dbReference type="EMBL" id="NBC36777.1"/>
    </source>
</evidence>
<sequence length="69" mass="7705">MSPELAKARHKRLTMVRFFGVLLALIGAAIMAGKVALPPIVGLLILLMGVFDVVLFPLMLTRRWKKMDK</sequence>
<protein>
    <recommendedName>
        <fullName evidence="4">DUF2892 family protein</fullName>
    </recommendedName>
</protein>
<comment type="caution">
    <text evidence="2">The sequence shown here is derived from an EMBL/GenBank/DDBJ whole genome shotgun (WGS) entry which is preliminary data.</text>
</comment>
<feature type="transmembrane region" description="Helical" evidence="1">
    <location>
        <begin position="39"/>
        <end position="60"/>
    </location>
</feature>
<name>A0ABW9XE11_9SPHN</name>
<evidence type="ECO:0008006" key="4">
    <source>
        <dbReference type="Google" id="ProtNLM"/>
    </source>
</evidence>
<proteinExistence type="predicted"/>
<keyword evidence="1" id="KW-1133">Transmembrane helix</keyword>
<reference evidence="3" key="1">
    <citation type="submission" date="2020-01" db="EMBL/GenBank/DDBJ databases">
        <title>Sphingomonas sp. strain CSW-10.</title>
        <authorList>
            <person name="Chen W.-M."/>
        </authorList>
    </citation>
    <scope>NUCLEOTIDE SEQUENCE [LARGE SCALE GENOMIC DNA]</scope>
    <source>
        <strain evidence="3">FSY-8</strain>
    </source>
</reference>
<keyword evidence="1" id="KW-0812">Transmembrane</keyword>
<dbReference type="RefSeq" id="WP_161718163.1">
    <property type="nucleotide sequence ID" value="NZ_JAAAPO010000003.1"/>
</dbReference>
<evidence type="ECO:0000256" key="1">
    <source>
        <dbReference type="SAM" id="Phobius"/>
    </source>
</evidence>
<keyword evidence="1" id="KW-0472">Membrane</keyword>
<organism evidence="2 3">
    <name type="scientific">Novosphingobium ovatum</name>
    <dbReference type="NCBI Taxonomy" id="1908523"/>
    <lineage>
        <taxon>Bacteria</taxon>
        <taxon>Pseudomonadati</taxon>
        <taxon>Pseudomonadota</taxon>
        <taxon>Alphaproteobacteria</taxon>
        <taxon>Sphingomonadales</taxon>
        <taxon>Sphingomonadaceae</taxon>
        <taxon>Novosphingobium</taxon>
    </lineage>
</organism>
<keyword evidence="3" id="KW-1185">Reference proteome</keyword>
<gene>
    <name evidence="2" type="ORF">GTZ99_09435</name>
</gene>
<evidence type="ECO:0000313" key="3">
    <source>
        <dbReference type="Proteomes" id="UP000753724"/>
    </source>
</evidence>